<evidence type="ECO:0000256" key="6">
    <source>
        <dbReference type="ARBA" id="ARBA00023136"/>
    </source>
</evidence>
<evidence type="ECO:0000256" key="2">
    <source>
        <dbReference type="ARBA" id="ARBA00022692"/>
    </source>
</evidence>
<keyword evidence="7" id="KW-1015">Disulfide bond</keyword>
<gene>
    <name evidence="11" type="primary">Hb2d</name>
    <name evidence="11" type="ORF">LANLUD_R05760</name>
</gene>
<reference evidence="11 12" key="1">
    <citation type="submission" date="2019-09" db="EMBL/GenBank/DDBJ databases">
        <title>Bird 10,000 Genomes (B10K) Project - Family phase.</title>
        <authorList>
            <person name="Zhang G."/>
        </authorList>
    </citation>
    <scope>NUCLEOTIDE SEQUENCE [LARGE SCALE GENOMIC DNA]</scope>
    <source>
        <strain evidence="11">B10K-DU-001-65</strain>
        <tissue evidence="11">Muscle</tissue>
    </source>
</reference>
<feature type="domain" description="MHC class II beta chain N-terminal" evidence="10">
    <location>
        <begin position="20"/>
        <end position="94"/>
    </location>
</feature>
<keyword evidence="5" id="KW-1064">Adaptive immunity</keyword>
<evidence type="ECO:0000256" key="7">
    <source>
        <dbReference type="ARBA" id="ARBA00023157"/>
    </source>
</evidence>
<protein>
    <submittedName>
        <fullName evidence="11">HB2D protein</fullName>
    </submittedName>
</protein>
<name>A0A7K5SF81_LANLU</name>
<keyword evidence="3" id="KW-0391">Immunity</keyword>
<evidence type="ECO:0000256" key="3">
    <source>
        <dbReference type="ARBA" id="ARBA00022859"/>
    </source>
</evidence>
<evidence type="ECO:0000256" key="9">
    <source>
        <dbReference type="ARBA" id="ARBA00023182"/>
    </source>
</evidence>
<keyword evidence="9" id="KW-0491">MHC II</keyword>
<evidence type="ECO:0000313" key="11">
    <source>
        <dbReference type="EMBL" id="NWT90752.1"/>
    </source>
</evidence>
<dbReference type="InterPro" id="IPR011162">
    <property type="entry name" value="MHC_I/II-like_Ag-recog"/>
</dbReference>
<dbReference type="EMBL" id="VYXG01011391">
    <property type="protein sequence ID" value="NWT90752.1"/>
    <property type="molecule type" value="Genomic_DNA"/>
</dbReference>
<sequence>GAPPDLCPAHTEVFQMMAEDECSFINGTEKVRLVERYFYNRLLFTVFDSDVGHFVGFTPFGEAVSRHWNNDQVFVEQKRAEVDTVCRHNYGVFTPFSVDRRVPPSPSQSLP</sequence>
<dbReference type="Gene3D" id="3.10.320.10">
    <property type="entry name" value="Class II Histocompatibility Antigen, M Beta Chain, Chain B, domain 1"/>
    <property type="match status" value="1"/>
</dbReference>
<feature type="non-terminal residue" evidence="11">
    <location>
        <position position="111"/>
    </location>
</feature>
<comment type="subcellular location">
    <subcellularLocation>
        <location evidence="1">Membrane</location>
        <topology evidence="1">Single-pass type I membrane protein</topology>
    </subcellularLocation>
</comment>
<dbReference type="SUPFAM" id="SSF54452">
    <property type="entry name" value="MHC antigen-recognition domain"/>
    <property type="match status" value="1"/>
</dbReference>
<dbReference type="GO" id="GO:0002504">
    <property type="term" value="P:antigen processing and presentation of peptide or polysaccharide antigen via MHC class II"/>
    <property type="evidence" value="ECO:0007669"/>
    <property type="project" value="UniProtKB-KW"/>
</dbReference>
<evidence type="ECO:0000313" key="12">
    <source>
        <dbReference type="Proteomes" id="UP000547499"/>
    </source>
</evidence>
<dbReference type="InterPro" id="IPR014745">
    <property type="entry name" value="MHC_II_a/b_N"/>
</dbReference>
<dbReference type="Proteomes" id="UP000547499">
    <property type="component" value="Unassembled WGS sequence"/>
</dbReference>
<proteinExistence type="predicted"/>
<keyword evidence="4" id="KW-1133">Transmembrane helix</keyword>
<dbReference type="FunFam" id="3.10.320.10:FF:000001">
    <property type="entry name" value="HLA class II histocompatibility antigen, DRB1-1 beta chain"/>
    <property type="match status" value="1"/>
</dbReference>
<evidence type="ECO:0000256" key="5">
    <source>
        <dbReference type="ARBA" id="ARBA00023130"/>
    </source>
</evidence>
<evidence type="ECO:0000256" key="8">
    <source>
        <dbReference type="ARBA" id="ARBA00023180"/>
    </source>
</evidence>
<dbReference type="SMART" id="SM00921">
    <property type="entry name" value="MHC_II_beta"/>
    <property type="match status" value="1"/>
</dbReference>
<organism evidence="11 12">
    <name type="scientific">Lanius ludovicianus</name>
    <name type="common">Loggerhead shrike</name>
    <dbReference type="NCBI Taxonomy" id="28713"/>
    <lineage>
        <taxon>Eukaryota</taxon>
        <taxon>Metazoa</taxon>
        <taxon>Chordata</taxon>
        <taxon>Craniata</taxon>
        <taxon>Vertebrata</taxon>
        <taxon>Euteleostomi</taxon>
        <taxon>Archelosauria</taxon>
        <taxon>Archosauria</taxon>
        <taxon>Dinosauria</taxon>
        <taxon>Saurischia</taxon>
        <taxon>Theropoda</taxon>
        <taxon>Coelurosauria</taxon>
        <taxon>Aves</taxon>
        <taxon>Neognathae</taxon>
        <taxon>Neoaves</taxon>
        <taxon>Telluraves</taxon>
        <taxon>Australaves</taxon>
        <taxon>Passeriformes</taxon>
        <taxon>Corvoidea</taxon>
        <taxon>Laniidae</taxon>
        <taxon>Lanius</taxon>
    </lineage>
</organism>
<dbReference type="AlphaFoldDB" id="A0A7K5SF81"/>
<evidence type="ECO:0000256" key="1">
    <source>
        <dbReference type="ARBA" id="ARBA00004479"/>
    </source>
</evidence>
<dbReference type="Pfam" id="PF00969">
    <property type="entry name" value="MHC_II_beta"/>
    <property type="match status" value="1"/>
</dbReference>
<evidence type="ECO:0000259" key="10">
    <source>
        <dbReference type="SMART" id="SM00921"/>
    </source>
</evidence>
<dbReference type="GO" id="GO:0002250">
    <property type="term" value="P:adaptive immune response"/>
    <property type="evidence" value="ECO:0007669"/>
    <property type="project" value="UniProtKB-KW"/>
</dbReference>
<dbReference type="PANTHER" id="PTHR19944:SF99">
    <property type="entry name" value="HLA CLASS II HISTOCOMPATIBILITY ANTIGEN, DRB1 BETA CHAIN"/>
    <property type="match status" value="1"/>
</dbReference>
<dbReference type="GO" id="GO:0042613">
    <property type="term" value="C:MHC class II protein complex"/>
    <property type="evidence" value="ECO:0007669"/>
    <property type="project" value="UniProtKB-KW"/>
</dbReference>
<keyword evidence="8" id="KW-0325">Glycoprotein</keyword>
<accession>A0A7K5SF81</accession>
<keyword evidence="6" id="KW-0472">Membrane</keyword>
<feature type="non-terminal residue" evidence="11">
    <location>
        <position position="1"/>
    </location>
</feature>
<keyword evidence="12" id="KW-1185">Reference proteome</keyword>
<dbReference type="PANTHER" id="PTHR19944">
    <property type="entry name" value="MHC CLASS II-RELATED"/>
    <property type="match status" value="1"/>
</dbReference>
<evidence type="ECO:0000256" key="4">
    <source>
        <dbReference type="ARBA" id="ARBA00022989"/>
    </source>
</evidence>
<keyword evidence="2" id="KW-0812">Transmembrane</keyword>
<dbReference type="InterPro" id="IPR000353">
    <property type="entry name" value="MHC_II_b_N"/>
</dbReference>
<dbReference type="InterPro" id="IPR050160">
    <property type="entry name" value="MHC/Immunoglobulin"/>
</dbReference>
<comment type="caution">
    <text evidence="11">The sequence shown here is derived from an EMBL/GenBank/DDBJ whole genome shotgun (WGS) entry which is preliminary data.</text>
</comment>